<reference evidence="2 3" key="1">
    <citation type="submission" date="2021-01" db="EMBL/GenBank/DDBJ databases">
        <title>Whole genome shotgun sequence of Planobispora longispora NBRC 13918.</title>
        <authorList>
            <person name="Komaki H."/>
            <person name="Tamura T."/>
        </authorList>
    </citation>
    <scope>NUCLEOTIDE SEQUENCE [LARGE SCALE GENOMIC DNA]</scope>
    <source>
        <strain evidence="2 3">NBRC 13918</strain>
    </source>
</reference>
<keyword evidence="1" id="KW-0472">Membrane</keyword>
<feature type="transmembrane region" description="Helical" evidence="1">
    <location>
        <begin position="41"/>
        <end position="63"/>
    </location>
</feature>
<dbReference type="NCBIfam" id="NF041681">
    <property type="entry name" value="HGxxPAAW"/>
    <property type="match status" value="1"/>
</dbReference>
<dbReference type="EMBL" id="BOOH01000009">
    <property type="protein sequence ID" value="GIH74515.1"/>
    <property type="molecule type" value="Genomic_DNA"/>
</dbReference>
<feature type="transmembrane region" description="Helical" evidence="1">
    <location>
        <begin position="14"/>
        <end position="34"/>
    </location>
</feature>
<dbReference type="AlphaFoldDB" id="A0A8J3RGX2"/>
<evidence type="ECO:0000256" key="1">
    <source>
        <dbReference type="SAM" id="Phobius"/>
    </source>
</evidence>
<evidence type="ECO:0000313" key="3">
    <source>
        <dbReference type="Proteomes" id="UP000616724"/>
    </source>
</evidence>
<comment type="caution">
    <text evidence="2">The sequence shown here is derived from an EMBL/GenBank/DDBJ whole genome shotgun (WGS) entry which is preliminary data.</text>
</comment>
<accession>A0A8J3RGX2</accession>
<evidence type="ECO:0000313" key="2">
    <source>
        <dbReference type="EMBL" id="GIH74515.1"/>
    </source>
</evidence>
<proteinExistence type="predicted"/>
<keyword evidence="1" id="KW-0812">Transmembrane</keyword>
<keyword evidence="1" id="KW-1133">Transmembrane helix</keyword>
<keyword evidence="3" id="KW-1185">Reference proteome</keyword>
<sequence>MTETAPETSHGGRASSWLAVTVSVLGFTIGGIGLTAGPNWFLFWIGAAVCALGMILLLVFGVFKDVVLDTPRVPFERSGGVLD</sequence>
<protein>
    <submittedName>
        <fullName evidence="2">Uncharacterized protein</fullName>
    </submittedName>
</protein>
<gene>
    <name evidence="2" type="ORF">Plo01_09440</name>
</gene>
<dbReference type="RefSeq" id="WP_203889233.1">
    <property type="nucleotide sequence ID" value="NZ_BOOH01000009.1"/>
</dbReference>
<organism evidence="2 3">
    <name type="scientific">Planobispora longispora</name>
    <dbReference type="NCBI Taxonomy" id="28887"/>
    <lineage>
        <taxon>Bacteria</taxon>
        <taxon>Bacillati</taxon>
        <taxon>Actinomycetota</taxon>
        <taxon>Actinomycetes</taxon>
        <taxon>Streptosporangiales</taxon>
        <taxon>Streptosporangiaceae</taxon>
        <taxon>Planobispora</taxon>
    </lineage>
</organism>
<name>A0A8J3RGX2_9ACTN</name>
<dbReference type="Proteomes" id="UP000616724">
    <property type="component" value="Unassembled WGS sequence"/>
</dbReference>